<dbReference type="EnsemblProtists" id="EOD40115">
    <property type="protein sequence ID" value="EOD40115"/>
    <property type="gene ID" value="EMIHUDRAFT_108626"/>
</dbReference>
<dbReference type="Proteomes" id="UP000013827">
    <property type="component" value="Unassembled WGS sequence"/>
</dbReference>
<protein>
    <recommendedName>
        <fullName evidence="3">Sulfotransferase domain-containing protein</fullName>
    </recommendedName>
</protein>
<dbReference type="InterPro" id="IPR027417">
    <property type="entry name" value="P-loop_NTPase"/>
</dbReference>
<dbReference type="RefSeq" id="XP_005792544.1">
    <property type="nucleotide sequence ID" value="XM_005792487.1"/>
</dbReference>
<dbReference type="AlphaFoldDB" id="A0A0D3KWI0"/>
<dbReference type="OMA" id="ANTTHQH"/>
<proteinExistence type="predicted"/>
<sequence>MDPTAGRGSANASRPAAILVFAPHKTGSTFLVALLHDLADALGLCFYSDNAAFLYRPKDRRKCAAPSCGHLEMQQRLYGRGDRGWGECTTFVSARLAAASSCASRPRCSAPRGLVWGPLRLPGEMRTAMGLLRGDGPWRWYVLLHQRHPLDALVSAYHSFGWSHPAAPEASSAQRRRHTARQAAVRNQSVDEYVLANAPLMRAKYAAYAELLAAPRGTLLLRSRYEDMVAFFSQWLAQLLAPLEASFSAGARAALLERLRRRHRGAFAPSGGHKRSVAPGAFVRELRPATIAAAMEQNGDWFAPLGYV</sequence>
<organism evidence="1 2">
    <name type="scientific">Emiliania huxleyi (strain CCMP1516)</name>
    <dbReference type="NCBI Taxonomy" id="280463"/>
    <lineage>
        <taxon>Eukaryota</taxon>
        <taxon>Haptista</taxon>
        <taxon>Haptophyta</taxon>
        <taxon>Prymnesiophyceae</taxon>
        <taxon>Isochrysidales</taxon>
        <taxon>Noelaerhabdaceae</taxon>
        <taxon>Emiliania</taxon>
    </lineage>
</organism>
<dbReference type="HOGENOM" id="CLU_904399_0_0_1"/>
<evidence type="ECO:0000313" key="1">
    <source>
        <dbReference type="EnsemblProtists" id="EOD40115"/>
    </source>
</evidence>
<evidence type="ECO:0000313" key="2">
    <source>
        <dbReference type="Proteomes" id="UP000013827"/>
    </source>
</evidence>
<dbReference type="Gene3D" id="3.40.50.300">
    <property type="entry name" value="P-loop containing nucleotide triphosphate hydrolases"/>
    <property type="match status" value="1"/>
</dbReference>
<name>A0A0D3KWI0_EMIH1</name>
<evidence type="ECO:0008006" key="3">
    <source>
        <dbReference type="Google" id="ProtNLM"/>
    </source>
</evidence>
<dbReference type="PaxDb" id="2903-EOD40115"/>
<accession>A0A0D3KWI0</accession>
<dbReference type="SUPFAM" id="SSF52540">
    <property type="entry name" value="P-loop containing nucleoside triphosphate hydrolases"/>
    <property type="match status" value="1"/>
</dbReference>
<dbReference type="eggNOG" id="ENOG502SSHK">
    <property type="taxonomic scope" value="Eukaryota"/>
</dbReference>
<keyword evidence="2" id="KW-1185">Reference proteome</keyword>
<dbReference type="GeneID" id="17285486"/>
<dbReference type="KEGG" id="ehx:EMIHUDRAFT_108626"/>
<reference evidence="1" key="2">
    <citation type="submission" date="2024-10" db="UniProtKB">
        <authorList>
            <consortium name="EnsemblProtists"/>
        </authorList>
    </citation>
    <scope>IDENTIFICATION</scope>
</reference>
<reference evidence="2" key="1">
    <citation type="journal article" date="2013" name="Nature">
        <title>Pan genome of the phytoplankton Emiliania underpins its global distribution.</title>
        <authorList>
            <person name="Read B.A."/>
            <person name="Kegel J."/>
            <person name="Klute M.J."/>
            <person name="Kuo A."/>
            <person name="Lefebvre S.C."/>
            <person name="Maumus F."/>
            <person name="Mayer C."/>
            <person name="Miller J."/>
            <person name="Monier A."/>
            <person name="Salamov A."/>
            <person name="Young J."/>
            <person name="Aguilar M."/>
            <person name="Claverie J.M."/>
            <person name="Frickenhaus S."/>
            <person name="Gonzalez K."/>
            <person name="Herman E.K."/>
            <person name="Lin Y.C."/>
            <person name="Napier J."/>
            <person name="Ogata H."/>
            <person name="Sarno A.F."/>
            <person name="Shmutz J."/>
            <person name="Schroeder D."/>
            <person name="de Vargas C."/>
            <person name="Verret F."/>
            <person name="von Dassow P."/>
            <person name="Valentin K."/>
            <person name="Van de Peer Y."/>
            <person name="Wheeler G."/>
            <person name="Dacks J.B."/>
            <person name="Delwiche C.F."/>
            <person name="Dyhrman S.T."/>
            <person name="Glockner G."/>
            <person name="John U."/>
            <person name="Richards T."/>
            <person name="Worden A.Z."/>
            <person name="Zhang X."/>
            <person name="Grigoriev I.V."/>
            <person name="Allen A.E."/>
            <person name="Bidle K."/>
            <person name="Borodovsky M."/>
            <person name="Bowler C."/>
            <person name="Brownlee C."/>
            <person name="Cock J.M."/>
            <person name="Elias M."/>
            <person name="Gladyshev V.N."/>
            <person name="Groth M."/>
            <person name="Guda C."/>
            <person name="Hadaegh A."/>
            <person name="Iglesias-Rodriguez M.D."/>
            <person name="Jenkins J."/>
            <person name="Jones B.M."/>
            <person name="Lawson T."/>
            <person name="Leese F."/>
            <person name="Lindquist E."/>
            <person name="Lobanov A."/>
            <person name="Lomsadze A."/>
            <person name="Malik S.B."/>
            <person name="Marsh M.E."/>
            <person name="Mackinder L."/>
            <person name="Mock T."/>
            <person name="Mueller-Roeber B."/>
            <person name="Pagarete A."/>
            <person name="Parker M."/>
            <person name="Probert I."/>
            <person name="Quesneville H."/>
            <person name="Raines C."/>
            <person name="Rensing S.A."/>
            <person name="Riano-Pachon D.M."/>
            <person name="Richier S."/>
            <person name="Rokitta S."/>
            <person name="Shiraiwa Y."/>
            <person name="Soanes D.M."/>
            <person name="van der Giezen M."/>
            <person name="Wahlund T.M."/>
            <person name="Williams B."/>
            <person name="Wilson W."/>
            <person name="Wolfe G."/>
            <person name="Wurch L.L."/>
        </authorList>
    </citation>
    <scope>NUCLEOTIDE SEQUENCE</scope>
</reference>